<dbReference type="InterPro" id="IPR052076">
    <property type="entry name" value="TRP_cation_channel"/>
</dbReference>
<dbReference type="InterPro" id="IPR005821">
    <property type="entry name" value="Ion_trans_dom"/>
</dbReference>
<feature type="transmembrane region" description="Helical" evidence="14">
    <location>
        <begin position="768"/>
        <end position="785"/>
    </location>
</feature>
<evidence type="ECO:0000256" key="14">
    <source>
        <dbReference type="SAM" id="Phobius"/>
    </source>
</evidence>
<feature type="transmembrane region" description="Helical" evidence="14">
    <location>
        <begin position="735"/>
        <end position="756"/>
    </location>
</feature>
<accession>A0A6S7GCL1</accession>
<dbReference type="EMBL" id="CACRXK020001396">
    <property type="protein sequence ID" value="CAB3988863.1"/>
    <property type="molecule type" value="Genomic_DNA"/>
</dbReference>
<evidence type="ECO:0000256" key="3">
    <source>
        <dbReference type="ARBA" id="ARBA00022606"/>
    </source>
</evidence>
<evidence type="ECO:0000256" key="13">
    <source>
        <dbReference type="SAM" id="MobiDB-lite"/>
    </source>
</evidence>
<evidence type="ECO:0000256" key="10">
    <source>
        <dbReference type="ARBA" id="ARBA00023180"/>
    </source>
</evidence>
<reference evidence="15" key="1">
    <citation type="submission" date="2020-04" db="EMBL/GenBank/DDBJ databases">
        <authorList>
            <person name="Alioto T."/>
            <person name="Alioto T."/>
            <person name="Gomez Garrido J."/>
        </authorList>
    </citation>
    <scope>NUCLEOTIDE SEQUENCE</scope>
    <source>
        <strain evidence="15">A484AB</strain>
    </source>
</reference>
<evidence type="ECO:0000256" key="11">
    <source>
        <dbReference type="ARBA" id="ARBA00023303"/>
    </source>
</evidence>
<keyword evidence="2" id="KW-0813">Transport</keyword>
<dbReference type="Gene3D" id="1.10.287.70">
    <property type="match status" value="1"/>
</dbReference>
<organism evidence="15 16">
    <name type="scientific">Paramuricea clavata</name>
    <name type="common">Red gorgonian</name>
    <name type="synonym">Violescent sea-whip</name>
    <dbReference type="NCBI Taxonomy" id="317549"/>
    <lineage>
        <taxon>Eukaryota</taxon>
        <taxon>Metazoa</taxon>
        <taxon>Cnidaria</taxon>
        <taxon>Anthozoa</taxon>
        <taxon>Octocorallia</taxon>
        <taxon>Malacalcyonacea</taxon>
        <taxon>Plexauridae</taxon>
        <taxon>Paramuricea</taxon>
    </lineage>
</organism>
<dbReference type="InterPro" id="IPR036770">
    <property type="entry name" value="Ankyrin_rpt-contain_sf"/>
</dbReference>
<dbReference type="PROSITE" id="PS50088">
    <property type="entry name" value="ANK_REPEAT"/>
    <property type="match status" value="2"/>
</dbReference>
<dbReference type="Gene3D" id="1.25.40.20">
    <property type="entry name" value="Ankyrin repeat-containing domain"/>
    <property type="match status" value="3"/>
</dbReference>
<keyword evidence="8" id="KW-0406">Ion transport</keyword>
<proteinExistence type="predicted"/>
<comment type="subcellular location">
    <subcellularLocation>
        <location evidence="1">Membrane</location>
        <topology evidence="1">Multi-pass membrane protein</topology>
    </subcellularLocation>
</comment>
<keyword evidence="15" id="KW-0675">Receptor</keyword>
<keyword evidence="7" id="KW-0040">ANK repeat</keyword>
<dbReference type="PANTHER" id="PTHR47143:SF1">
    <property type="entry name" value="ION_TRANS DOMAIN-CONTAINING PROTEIN"/>
    <property type="match status" value="1"/>
</dbReference>
<name>A0A6S7GCL1_PARCT</name>
<feature type="transmembrane region" description="Helical" evidence="14">
    <location>
        <begin position="932"/>
        <end position="955"/>
    </location>
</feature>
<evidence type="ECO:0000256" key="7">
    <source>
        <dbReference type="ARBA" id="ARBA00023043"/>
    </source>
</evidence>
<keyword evidence="10" id="KW-0325">Glycoprotein</keyword>
<dbReference type="Pfam" id="PF00520">
    <property type="entry name" value="Ion_trans"/>
    <property type="match status" value="1"/>
</dbReference>
<feature type="transmembrane region" description="Helical" evidence="14">
    <location>
        <begin position="868"/>
        <end position="890"/>
    </location>
</feature>
<gene>
    <name evidence="15" type="ORF">PACLA_8A006250</name>
</gene>
<evidence type="ECO:0000256" key="12">
    <source>
        <dbReference type="SAM" id="Coils"/>
    </source>
</evidence>
<dbReference type="OrthoDB" id="1661883at2759"/>
<keyword evidence="11" id="KW-0407">Ion channel</keyword>
<dbReference type="Pfam" id="PF12796">
    <property type="entry name" value="Ank_2"/>
    <property type="match status" value="1"/>
</dbReference>
<feature type="compositionally biased region" description="Low complexity" evidence="13">
    <location>
        <begin position="1"/>
        <end position="21"/>
    </location>
</feature>
<feature type="coiled-coil region" evidence="12">
    <location>
        <begin position="1038"/>
        <end position="1065"/>
    </location>
</feature>
<evidence type="ECO:0000256" key="1">
    <source>
        <dbReference type="ARBA" id="ARBA00004141"/>
    </source>
</evidence>
<dbReference type="Proteomes" id="UP001152795">
    <property type="component" value="Unassembled WGS sequence"/>
</dbReference>
<evidence type="ECO:0000313" key="16">
    <source>
        <dbReference type="Proteomes" id="UP001152795"/>
    </source>
</evidence>
<dbReference type="AlphaFoldDB" id="A0A6S7GCL1"/>
<evidence type="ECO:0000256" key="9">
    <source>
        <dbReference type="ARBA" id="ARBA00023136"/>
    </source>
</evidence>
<keyword evidence="12" id="KW-0175">Coiled coil</keyword>
<feature type="transmembrane region" description="Helical" evidence="14">
    <location>
        <begin position="828"/>
        <end position="848"/>
    </location>
</feature>
<dbReference type="InterPro" id="IPR002110">
    <property type="entry name" value="Ankyrin_rpt"/>
</dbReference>
<protein>
    <submittedName>
        <fullName evidence="15">Transient receptor potential cation channel subfamily A member 1-like</fullName>
    </submittedName>
</protein>
<dbReference type="GO" id="GO:1902495">
    <property type="term" value="C:transmembrane transporter complex"/>
    <property type="evidence" value="ECO:0007669"/>
    <property type="project" value="TreeGrafter"/>
</dbReference>
<evidence type="ECO:0000256" key="2">
    <source>
        <dbReference type="ARBA" id="ARBA00022448"/>
    </source>
</evidence>
<keyword evidence="5" id="KW-0677">Repeat</keyword>
<keyword evidence="6 14" id="KW-1133">Transmembrane helix</keyword>
<keyword evidence="3" id="KW-0716">Sensory transduction</keyword>
<evidence type="ECO:0000313" key="15">
    <source>
        <dbReference type="EMBL" id="CAB3988863.1"/>
    </source>
</evidence>
<keyword evidence="4 14" id="KW-0812">Transmembrane</keyword>
<evidence type="ECO:0000256" key="6">
    <source>
        <dbReference type="ARBA" id="ARBA00022989"/>
    </source>
</evidence>
<comment type="caution">
    <text evidence="15">The sequence shown here is derived from an EMBL/GenBank/DDBJ whole genome shotgun (WGS) entry which is preliminary data.</text>
</comment>
<evidence type="ECO:0000256" key="4">
    <source>
        <dbReference type="ARBA" id="ARBA00022692"/>
    </source>
</evidence>
<dbReference type="GO" id="GO:0005216">
    <property type="term" value="F:monoatomic ion channel activity"/>
    <property type="evidence" value="ECO:0007669"/>
    <property type="project" value="InterPro"/>
</dbReference>
<dbReference type="Pfam" id="PF00023">
    <property type="entry name" value="Ank"/>
    <property type="match status" value="1"/>
</dbReference>
<evidence type="ECO:0000256" key="8">
    <source>
        <dbReference type="ARBA" id="ARBA00023065"/>
    </source>
</evidence>
<keyword evidence="9 14" id="KW-0472">Membrane</keyword>
<dbReference type="SMART" id="SM00248">
    <property type="entry name" value="ANK"/>
    <property type="match status" value="9"/>
</dbReference>
<evidence type="ECO:0000256" key="5">
    <source>
        <dbReference type="ARBA" id="ARBA00022737"/>
    </source>
</evidence>
<keyword evidence="16" id="KW-1185">Reference proteome</keyword>
<dbReference type="PROSITE" id="PS50297">
    <property type="entry name" value="ANK_REP_REGION"/>
    <property type="match status" value="1"/>
</dbReference>
<feature type="region of interest" description="Disordered" evidence="13">
    <location>
        <begin position="1"/>
        <end position="24"/>
    </location>
</feature>
<dbReference type="PANTHER" id="PTHR47143">
    <property type="entry name" value="TRANSIENT RECEPTOR POTENTIAL CATION CHANNEL PROTEIN PAINLESS"/>
    <property type="match status" value="1"/>
</dbReference>
<sequence>MLKDSGSGSLSKSKTHSSSNKRISSKDKRILKQIYFAEESYLTSSTSEGKINGDVKRRCKQIIKAIYLDEPETLRSYIDSGRRPLHIKEIQRRILEAIELNSLECLKVLCETYEMRPISRKKNADIELFYQWYGLASWPLNERPKETALHVLPSKSNSEKAMKVLDECGSKFVTDFLDVEDSHGSTPLLRAIKCNNIAVVKWLLRKKPNVNNINKRNVHDESPIYVAALNDHVNVIKEILETYSKPEELRSNLLEIMKNIDGELNINGHSILYPASLSGKSEVLNLIMKEKLWEDFLKQEKQFKTIDRNKWQEFFCNVCAAGCKDLAKIILLDDPDLVRGSNGEMSPLMRAVEANQQEIVQLFFDNIQDEDFLNVIKSCDKLNRNVFHYAVKNSKVLKDLLDKFRELSKDYEEDYGAINGMDNDDNTPIKLAALENLEESFEMLLNYATSEEDLFSANLIHTLKSKVLKKRLRSWKENDADAVATLLNGEHEKHQPFLEAAKAGNEDLIKFFLEQNANPLQVTHDRGETALHLVVLSGNLNVLKYLLKKKEFLEMINSTDEENISCAGYATQIGHAEILRFLHKKGAKMKSDKKTGRLNILDSAYGYFKWCENSIEELIAICTPQELKELFEDSYFGADHIMSKLIEEIPNVAKKIFDQCIYKKLEFTYSHRSPGEIKARKRVLYNFYPFKRKKRDGKLEAIKSMVDFKRDSLLDHSLVVQFLNQKMNSPSIRKWFILNFLLYVMFLLTLTTYGVIQRHDVHNLKSPEMIVLSFFILTICAFHFIKEILQIVINQTNYMHDFENYIEWVMYTCAVIYVVPVGNTKADAQIACGATALFLGWINFSLFLKRFSLLGIYIIAAKRVFLTVCKVLPLVLLFVLAFSLSLSLLMPLDEGFNNMPISLLTTFVMMTGELDYRDTFLASGPLHFLQKILLVLFILMISITIMNLLTGLAVGDANEIMERSKEEKRIHKAKLVMTMESSLHNFFLIPRPNEIDDCEVDSLADEEMQPSWWLRQWKKFYDDEVDEPAVKPMANEEKNDYGKQFDELSEKIEKTNELVKQMLEKIPPGGKGRRRNLAV</sequence>
<dbReference type="SUPFAM" id="SSF48403">
    <property type="entry name" value="Ankyrin repeat"/>
    <property type="match status" value="1"/>
</dbReference>